<feature type="compositionally biased region" description="Polar residues" evidence="4">
    <location>
        <begin position="75"/>
        <end position="88"/>
    </location>
</feature>
<feature type="region of interest" description="Disordered" evidence="4">
    <location>
        <begin position="1"/>
        <end position="37"/>
    </location>
</feature>
<keyword evidence="7" id="KW-1185">Reference proteome</keyword>
<dbReference type="InterPro" id="IPR029058">
    <property type="entry name" value="AB_hydrolase_fold"/>
</dbReference>
<organism evidence="6 7">
    <name type="scientific">Rhypophila decipiens</name>
    <dbReference type="NCBI Taxonomy" id="261697"/>
    <lineage>
        <taxon>Eukaryota</taxon>
        <taxon>Fungi</taxon>
        <taxon>Dikarya</taxon>
        <taxon>Ascomycota</taxon>
        <taxon>Pezizomycotina</taxon>
        <taxon>Sordariomycetes</taxon>
        <taxon>Sordariomycetidae</taxon>
        <taxon>Sordariales</taxon>
        <taxon>Naviculisporaceae</taxon>
        <taxon>Rhypophila</taxon>
    </lineage>
</organism>
<dbReference type="Gene3D" id="3.40.50.300">
    <property type="entry name" value="P-loop containing nucleotide triphosphate hydrolases"/>
    <property type="match status" value="1"/>
</dbReference>
<dbReference type="InterPro" id="IPR056884">
    <property type="entry name" value="NPHP3-like_N"/>
</dbReference>
<feature type="repeat" description="ANK" evidence="3">
    <location>
        <begin position="1235"/>
        <end position="1267"/>
    </location>
</feature>
<sequence length="1512" mass="168224">MDPVSAVGAPEEFRYFSERPSRTDTNISGSSSSDAKDNLILRHTGSGFADYLSSQTDSLLDSPTRDFSDDGTQLGGSRTNTNLGQSPNRADRPECSFSIISVGEEPISCDIIFVHGLSGDDKTTWNCGSVSWPDELARVFPKARLLSFKYDRSIWTGSNLRAMQYVSERLLAILTTYRRREDAEHRPIIFVAHSLGGCLVKAAVALARGYGSLKLWPTYSDINECTKGIVFFGTPHRTRTALGWHSVVNRIRAASQYYNNAEELTPSPEGDRERPKATFMRLLSAFESSLDDGHIAIFSCFEKNETGTDRLATLVTSGDNALGHQYENVVYLDGDHTTLCQFQTQIDRGYILVRDLVSQTTDQSVGRILKAFRAGIPMMEHRNLGLPDSALEKLIVSSQEKPEDSGSDTGVFGTSHVTRLFLPTVMLRRIKKALTQPVFGLEYVESLLAHGVNVDWVAKSAEYEEWRQHRRLLLVTCPLGAGKSATAHDIIGNLAAEIGPKAQKIMDNDDIVLHHFFNNQSNPELHFTELLHQFVLQLLEVNPSLVRHFPSAQILSKPKMRDCWPFKTKPSDFLKSQDERVPGLKRRRSGIEVHDQHDVASLLTTEDVVETLFSMLRGNPVTKIYIVIDGLDDCDRASQPQVRQMLRRLLALPNTKMCITSQRTTLAESFSTWGVDSEDAILIDITQQASHQREINTFSRRELKDVERRLVERRFRLSDDYLERIQRLFAPDQNWSFLWLKLVALIINGVRNVPALLEFVDAIMPAGATKPTLTTAELHHWMIEFLIGNRDQLAVLALFFVGLARRPMKPDELSALLATTRCIKHQTYAMGSTVAHFPVMSLVSRDPSRSRPSSASSQKRPRSKSKRMSAQKLKEEQAREEFWRWIDSSDPSPITMEIMEKEYRSDLESWLNGELFGLLTFQGGVVSLAHPSLKDSITTFLTTVNHGKIHLIQRELAKSCLTLLCLPSRSDVTFEYNPETGTHTPSILQFSYAMKNWYKHVKEAGPQGADLYSEVKELWEDHQFQLPLLKLCGKHHPTDPKGPQADLSCLLAVLDIHHVLAKQLREERRRNEIDAVSSNIPLAMACATANASLDALKVLVEDTYKAENFDEFVRLIPSLLALAEEKGNGAFFDGASALLKTHADALTQKSGKPSVFPATEPATLEASTVVKSLRRAVEARNMTQVIDLLKRHPGSSELGRRMRTDGLRLAIRRADEELVSCLIDNGADVNAKGINGESPLHLAALQGDLRVVQILVENRARKFATDLDGKQPIHWAARRGHYQVVEYLLSSSGDRDTKLKRTPLFAACSAASILTIRVLLDYGASINPRDIDGRTPLHLASSIGAKEVVQHLLVEGADPNIKDNKGLTPLQLAAFGGWAPVVAALLSAAALVDETSEDGQTALHLAAASKNPSLQVVQELLAAKADANIVDNKGHRPLYLAVKYGSPEMVKALVAVTSFTGMGGEERDDLRKRLQKYADLKPENCRIVVNYLDQLERAEARAEEASNGSGRA</sequence>
<dbReference type="SUPFAM" id="SSF48403">
    <property type="entry name" value="Ankyrin repeat"/>
    <property type="match status" value="1"/>
</dbReference>
<proteinExistence type="predicted"/>
<evidence type="ECO:0000256" key="2">
    <source>
        <dbReference type="ARBA" id="ARBA00023043"/>
    </source>
</evidence>
<dbReference type="SMART" id="SM00248">
    <property type="entry name" value="ANK"/>
    <property type="match status" value="9"/>
</dbReference>
<comment type="caution">
    <text evidence="6">The sequence shown here is derived from an EMBL/GenBank/DDBJ whole genome shotgun (WGS) entry which is preliminary data.</text>
</comment>
<keyword evidence="1" id="KW-0677">Repeat</keyword>
<feature type="region of interest" description="Disordered" evidence="4">
    <location>
        <begin position="844"/>
        <end position="875"/>
    </location>
</feature>
<dbReference type="Pfam" id="PF24883">
    <property type="entry name" value="NPHP3_N"/>
    <property type="match status" value="1"/>
</dbReference>
<feature type="repeat" description="ANK" evidence="3">
    <location>
        <begin position="1299"/>
        <end position="1331"/>
    </location>
</feature>
<feature type="compositionally biased region" description="Basic residues" evidence="4">
    <location>
        <begin position="859"/>
        <end position="869"/>
    </location>
</feature>
<gene>
    <name evidence="6" type="ORF">QBC37DRAFT_337951</name>
</gene>
<evidence type="ECO:0000313" key="7">
    <source>
        <dbReference type="Proteomes" id="UP001301769"/>
    </source>
</evidence>
<dbReference type="Pfam" id="PF12796">
    <property type="entry name" value="Ank_2"/>
    <property type="match status" value="2"/>
</dbReference>
<dbReference type="PRINTS" id="PR01415">
    <property type="entry name" value="ANKYRIN"/>
</dbReference>
<dbReference type="PROSITE" id="PS50297">
    <property type="entry name" value="ANK_REP_REGION"/>
    <property type="match status" value="4"/>
</dbReference>
<dbReference type="InterPro" id="IPR027417">
    <property type="entry name" value="P-loop_NTPase"/>
</dbReference>
<dbReference type="Proteomes" id="UP001301769">
    <property type="component" value="Unassembled WGS sequence"/>
</dbReference>
<dbReference type="EMBL" id="MU858068">
    <property type="protein sequence ID" value="KAK4216522.1"/>
    <property type="molecule type" value="Genomic_DNA"/>
</dbReference>
<dbReference type="Gene3D" id="3.40.50.1820">
    <property type="entry name" value="alpha/beta hydrolase"/>
    <property type="match status" value="1"/>
</dbReference>
<evidence type="ECO:0000256" key="1">
    <source>
        <dbReference type="ARBA" id="ARBA00022737"/>
    </source>
</evidence>
<keyword evidence="2 3" id="KW-0040">ANK repeat</keyword>
<dbReference type="PANTHER" id="PTHR24171">
    <property type="entry name" value="ANKYRIN REPEAT DOMAIN-CONTAINING PROTEIN 39-RELATED"/>
    <property type="match status" value="1"/>
</dbReference>
<reference evidence="6" key="1">
    <citation type="journal article" date="2023" name="Mol. Phylogenet. Evol.">
        <title>Genome-scale phylogeny and comparative genomics of the fungal order Sordariales.</title>
        <authorList>
            <person name="Hensen N."/>
            <person name="Bonometti L."/>
            <person name="Westerberg I."/>
            <person name="Brannstrom I.O."/>
            <person name="Guillou S."/>
            <person name="Cros-Aarteil S."/>
            <person name="Calhoun S."/>
            <person name="Haridas S."/>
            <person name="Kuo A."/>
            <person name="Mondo S."/>
            <person name="Pangilinan J."/>
            <person name="Riley R."/>
            <person name="LaButti K."/>
            <person name="Andreopoulos B."/>
            <person name="Lipzen A."/>
            <person name="Chen C."/>
            <person name="Yan M."/>
            <person name="Daum C."/>
            <person name="Ng V."/>
            <person name="Clum A."/>
            <person name="Steindorff A."/>
            <person name="Ohm R.A."/>
            <person name="Martin F."/>
            <person name="Silar P."/>
            <person name="Natvig D.O."/>
            <person name="Lalanne C."/>
            <person name="Gautier V."/>
            <person name="Ament-Velasquez S.L."/>
            <person name="Kruys A."/>
            <person name="Hutchinson M.I."/>
            <person name="Powell A.J."/>
            <person name="Barry K."/>
            <person name="Miller A.N."/>
            <person name="Grigoriev I.V."/>
            <person name="Debuchy R."/>
            <person name="Gladieux P."/>
            <person name="Hiltunen Thoren M."/>
            <person name="Johannesson H."/>
        </authorList>
    </citation>
    <scope>NUCLEOTIDE SEQUENCE</scope>
    <source>
        <strain evidence="6">PSN293</strain>
    </source>
</reference>
<feature type="repeat" description="ANK" evidence="3">
    <location>
        <begin position="1268"/>
        <end position="1300"/>
    </location>
</feature>
<evidence type="ECO:0000313" key="6">
    <source>
        <dbReference type="EMBL" id="KAK4216522.1"/>
    </source>
</evidence>
<dbReference type="PROSITE" id="PS50088">
    <property type="entry name" value="ANK_REPEAT"/>
    <property type="match status" value="6"/>
</dbReference>
<accession>A0AAN6YI12</accession>
<feature type="repeat" description="ANK" evidence="3">
    <location>
        <begin position="1398"/>
        <end position="1432"/>
    </location>
</feature>
<dbReference type="InterPro" id="IPR002110">
    <property type="entry name" value="Ankyrin_rpt"/>
</dbReference>
<evidence type="ECO:0000256" key="4">
    <source>
        <dbReference type="SAM" id="MobiDB-lite"/>
    </source>
</evidence>
<evidence type="ECO:0000256" key="3">
    <source>
        <dbReference type="PROSITE-ProRule" id="PRU00023"/>
    </source>
</evidence>
<dbReference type="SUPFAM" id="SSF53474">
    <property type="entry name" value="alpha/beta-Hydrolases"/>
    <property type="match status" value="1"/>
</dbReference>
<feature type="compositionally biased region" description="Polar residues" evidence="4">
    <location>
        <begin position="23"/>
        <end position="33"/>
    </location>
</feature>
<protein>
    <recommendedName>
        <fullName evidence="5">Nephrocystin 3-like N-terminal domain-containing protein</fullName>
    </recommendedName>
</protein>
<feature type="domain" description="Nephrocystin 3-like N-terminal" evidence="5">
    <location>
        <begin position="455"/>
        <end position="551"/>
    </location>
</feature>
<reference evidence="6" key="2">
    <citation type="submission" date="2023-05" db="EMBL/GenBank/DDBJ databases">
        <authorList>
            <consortium name="Lawrence Berkeley National Laboratory"/>
            <person name="Steindorff A."/>
            <person name="Hensen N."/>
            <person name="Bonometti L."/>
            <person name="Westerberg I."/>
            <person name="Brannstrom I.O."/>
            <person name="Guillou S."/>
            <person name="Cros-Aarteil S."/>
            <person name="Calhoun S."/>
            <person name="Haridas S."/>
            <person name="Kuo A."/>
            <person name="Mondo S."/>
            <person name="Pangilinan J."/>
            <person name="Riley R."/>
            <person name="Labutti K."/>
            <person name="Andreopoulos B."/>
            <person name="Lipzen A."/>
            <person name="Chen C."/>
            <person name="Yanf M."/>
            <person name="Daum C."/>
            <person name="Ng V."/>
            <person name="Clum A."/>
            <person name="Ohm R."/>
            <person name="Martin F."/>
            <person name="Silar P."/>
            <person name="Natvig D."/>
            <person name="Lalanne C."/>
            <person name="Gautier V."/>
            <person name="Ament-Velasquez S.L."/>
            <person name="Kruys A."/>
            <person name="Hutchinson M.I."/>
            <person name="Powell A.J."/>
            <person name="Barry K."/>
            <person name="Miller A.N."/>
            <person name="Grigoriev I.V."/>
            <person name="Debuchy R."/>
            <person name="Gladieux P."/>
            <person name="Thoren M.H."/>
            <person name="Johannesson H."/>
        </authorList>
    </citation>
    <scope>NUCLEOTIDE SEQUENCE</scope>
    <source>
        <strain evidence="6">PSN293</strain>
    </source>
</reference>
<dbReference type="PANTHER" id="PTHR24171:SF9">
    <property type="entry name" value="ANKYRIN REPEAT DOMAIN-CONTAINING PROTEIN 39"/>
    <property type="match status" value="1"/>
</dbReference>
<feature type="repeat" description="ANK" evidence="3">
    <location>
        <begin position="1332"/>
        <end position="1364"/>
    </location>
</feature>
<evidence type="ECO:0000259" key="5">
    <source>
        <dbReference type="Pfam" id="PF24883"/>
    </source>
</evidence>
<feature type="repeat" description="ANK" evidence="3">
    <location>
        <begin position="1365"/>
        <end position="1397"/>
    </location>
</feature>
<dbReference type="Gene3D" id="1.25.40.20">
    <property type="entry name" value="Ankyrin repeat-containing domain"/>
    <property type="match status" value="3"/>
</dbReference>
<dbReference type="InterPro" id="IPR036770">
    <property type="entry name" value="Ankyrin_rpt-contain_sf"/>
</dbReference>
<feature type="region of interest" description="Disordered" evidence="4">
    <location>
        <begin position="59"/>
        <end position="91"/>
    </location>
</feature>
<name>A0AAN6YI12_9PEZI</name>
<feature type="compositionally biased region" description="Basic and acidic residues" evidence="4">
    <location>
        <begin position="11"/>
        <end position="22"/>
    </location>
</feature>